<dbReference type="EMBL" id="JAEHJZ010000062">
    <property type="protein sequence ID" value="MBJ7882945.1"/>
    <property type="molecule type" value="Genomic_DNA"/>
</dbReference>
<reference evidence="1 2" key="1">
    <citation type="submission" date="2020-09" db="EMBL/GenBank/DDBJ databases">
        <title>Draft genome of Gelidibacter salicanalis PAMC21136.</title>
        <authorList>
            <person name="Park H."/>
        </authorList>
    </citation>
    <scope>NUCLEOTIDE SEQUENCE [LARGE SCALE GENOMIC DNA]</scope>
    <source>
        <strain evidence="1 2">PAMC21136</strain>
    </source>
</reference>
<dbReference type="PANTHER" id="PTHR43836">
    <property type="entry name" value="CATECHOL O-METHYLTRANSFERASE 1-RELATED"/>
    <property type="match status" value="1"/>
</dbReference>
<dbReference type="RefSeq" id="WP_199603403.1">
    <property type="nucleotide sequence ID" value="NZ_JAEHJZ010000062.1"/>
</dbReference>
<name>A0A934NEQ7_9FLAO</name>
<keyword evidence="1" id="KW-0489">Methyltransferase</keyword>
<keyword evidence="1" id="KW-0808">Transferase</keyword>
<keyword evidence="2" id="KW-1185">Reference proteome</keyword>
<accession>A0A934NEQ7</accession>
<dbReference type="PANTHER" id="PTHR43836:SF2">
    <property type="entry name" value="CATECHOL O-METHYLTRANSFERASE 1-RELATED"/>
    <property type="match status" value="1"/>
</dbReference>
<dbReference type="GO" id="GO:0008171">
    <property type="term" value="F:O-methyltransferase activity"/>
    <property type="evidence" value="ECO:0007669"/>
    <property type="project" value="TreeGrafter"/>
</dbReference>
<sequence length="256" mass="29396">MYQFIAYLKFLLKASNQHGVHSPFVYHLVTKCFYDRSDHEAYADLASYRSELLNNADSIHITEFGSGSKVFKSDERHIKAIAKTSGTSLRNAKLLFRIVRYFQPQEVLELGTNLGIGTQAMALAHPQANITTIEGCPELLKVANRNFSDRKLSNIKSLQGSFKDKIQELPQSTWDLIFFDGHHSKDATLAYFDLLLPTAHNDSVFIFDDIYWSKGMTEAWDIIKKHPQVTVTVDTFNWGIAFFRKEQLKEHFKIRV</sequence>
<protein>
    <submittedName>
        <fullName evidence="1">Class I SAM-dependent methyltransferase</fullName>
    </submittedName>
</protein>
<dbReference type="Proteomes" id="UP000662373">
    <property type="component" value="Unassembled WGS sequence"/>
</dbReference>
<evidence type="ECO:0000313" key="1">
    <source>
        <dbReference type="EMBL" id="MBJ7882945.1"/>
    </source>
</evidence>
<dbReference type="SUPFAM" id="SSF53335">
    <property type="entry name" value="S-adenosyl-L-methionine-dependent methyltransferases"/>
    <property type="match status" value="1"/>
</dbReference>
<comment type="caution">
    <text evidence="1">The sequence shown here is derived from an EMBL/GenBank/DDBJ whole genome shotgun (WGS) entry which is preliminary data.</text>
</comment>
<dbReference type="Pfam" id="PF13578">
    <property type="entry name" value="Methyltransf_24"/>
    <property type="match status" value="1"/>
</dbReference>
<dbReference type="AlphaFoldDB" id="A0A934NEQ7"/>
<evidence type="ECO:0000313" key="2">
    <source>
        <dbReference type="Proteomes" id="UP000662373"/>
    </source>
</evidence>
<dbReference type="GO" id="GO:0032259">
    <property type="term" value="P:methylation"/>
    <property type="evidence" value="ECO:0007669"/>
    <property type="project" value="UniProtKB-KW"/>
</dbReference>
<dbReference type="InterPro" id="IPR029063">
    <property type="entry name" value="SAM-dependent_MTases_sf"/>
</dbReference>
<gene>
    <name evidence="1" type="ORF">JEM65_20115</name>
</gene>
<organism evidence="1 2">
    <name type="scientific">Gelidibacter salicanalis</name>
    <dbReference type="NCBI Taxonomy" id="291193"/>
    <lineage>
        <taxon>Bacteria</taxon>
        <taxon>Pseudomonadati</taxon>
        <taxon>Bacteroidota</taxon>
        <taxon>Flavobacteriia</taxon>
        <taxon>Flavobacteriales</taxon>
        <taxon>Flavobacteriaceae</taxon>
        <taxon>Gelidibacter</taxon>
    </lineage>
</organism>
<proteinExistence type="predicted"/>
<dbReference type="Gene3D" id="3.40.50.150">
    <property type="entry name" value="Vaccinia Virus protein VP39"/>
    <property type="match status" value="1"/>
</dbReference>